<gene>
    <name evidence="1" type="ordered locus">Lxx01990</name>
</gene>
<reference evidence="1 2" key="1">
    <citation type="journal article" date="2004" name="Mol. Plant Microbe Interact.">
        <title>The genome sequence of the Gram-positive sugarcane pathogen Leifsonia xyli subsp. xyli.</title>
        <authorList>
            <person name="Monteiro-Vitorello C.B."/>
            <person name="Camargo L.E.A."/>
            <person name="Van Sluys M.A."/>
            <person name="Kitajima J.P."/>
            <person name="Truffi D."/>
            <person name="do Amaral A.M."/>
            <person name="Harakava R."/>
            <person name="de Oliveira J.C.F."/>
            <person name="Wood D."/>
            <person name="de Oliveira M.C."/>
            <person name="Miyaki C.Y."/>
            <person name="Takita M.A."/>
            <person name="da Silva A.C.R."/>
            <person name="Furlan L.R."/>
            <person name="Carraro D.M."/>
            <person name="Camarotte G."/>
            <person name="Almeida N.F. Jr."/>
            <person name="Carrer H."/>
            <person name="Coutinho L.L."/>
            <person name="El-Dorry H.A."/>
            <person name="Ferro M.I.T."/>
            <person name="Gagliardi P.R."/>
            <person name="Giglioti E."/>
            <person name="Goldman M.H.S."/>
            <person name="Goldman G.H."/>
            <person name="Kimura E.T."/>
            <person name="Ferro E.S."/>
            <person name="Kuramae E.E."/>
            <person name="Lemos E.G.M."/>
            <person name="Lemos M.V.F."/>
            <person name="Mauro S.M.Z."/>
            <person name="Machado M.A."/>
            <person name="Marino C.L."/>
            <person name="Menck C.F."/>
            <person name="Nunes L.R."/>
            <person name="Oliveira R.C."/>
            <person name="Pereira G.G."/>
            <person name="Siqueira W."/>
            <person name="de Souza A.A."/>
            <person name="Tsai S.M."/>
            <person name="Zanca A.S."/>
            <person name="Simpson A.J.G."/>
            <person name="Brumbley S.M."/>
            <person name="Setubal J.C."/>
        </authorList>
    </citation>
    <scope>NUCLEOTIDE SEQUENCE [LARGE SCALE GENOMIC DNA]</scope>
    <source>
        <strain evidence="1 2">CTCB07</strain>
    </source>
</reference>
<keyword evidence="2" id="KW-1185">Reference proteome</keyword>
<organism evidence="1 2">
    <name type="scientific">Leifsonia xyli subsp. xyli (strain CTCB07)</name>
    <dbReference type="NCBI Taxonomy" id="281090"/>
    <lineage>
        <taxon>Bacteria</taxon>
        <taxon>Bacillati</taxon>
        <taxon>Actinomycetota</taxon>
        <taxon>Actinomycetes</taxon>
        <taxon>Micrococcales</taxon>
        <taxon>Microbacteriaceae</taxon>
        <taxon>Leifsonia</taxon>
    </lineage>
</organism>
<dbReference type="AlphaFoldDB" id="Q6AH89"/>
<accession>Q6AH89</accession>
<protein>
    <submittedName>
        <fullName evidence="1">Uncharacterized protein</fullName>
    </submittedName>
</protein>
<proteinExistence type="predicted"/>
<dbReference type="Proteomes" id="UP000001306">
    <property type="component" value="Chromosome"/>
</dbReference>
<evidence type="ECO:0000313" key="1">
    <source>
        <dbReference type="EMBL" id="AAT88256.1"/>
    </source>
</evidence>
<dbReference type="KEGG" id="lxx:Lxx01990"/>
<dbReference type="HOGENOM" id="CLU_3345326_0_0_11"/>
<dbReference type="EMBL" id="AE016822">
    <property type="protein sequence ID" value="AAT88256.1"/>
    <property type="molecule type" value="Genomic_DNA"/>
</dbReference>
<sequence>MNLDDPQVEADSEKANEDSLLYQKICHTLLGTDLFQP</sequence>
<name>Q6AH89_LEIXX</name>
<evidence type="ECO:0000313" key="2">
    <source>
        <dbReference type="Proteomes" id="UP000001306"/>
    </source>
</evidence>